<evidence type="ECO:0000313" key="5">
    <source>
        <dbReference type="EMBL" id="CDS39823.1"/>
    </source>
</evidence>
<comment type="subunit">
    <text evidence="3">Component of the lid subcomplex of the 19S proteasome regulatory particle complex (also named PA700 complex). The 26S proteasome consists of a 20S proteasome core and two 19S regulatory subunits.</text>
</comment>
<name>A0A068Y5K8_ECHMU</name>
<dbReference type="OMA" id="ESKIYHA"/>
<dbReference type="FunFam" id="1.25.40.570:FF:000016">
    <property type="entry name" value="26S proteasome regulatory subunit"/>
    <property type="match status" value="1"/>
</dbReference>
<evidence type="ECO:0000313" key="6">
    <source>
        <dbReference type="Proteomes" id="UP000017246"/>
    </source>
</evidence>
<dbReference type="OrthoDB" id="1418352at2759"/>
<dbReference type="eggNOG" id="KOG1463">
    <property type="taxonomic scope" value="Eukaryota"/>
</dbReference>
<dbReference type="PANTHER" id="PTHR10678">
    <property type="entry name" value="26S PROTEASOME NON-ATPASE REGULATORY SUBUNIT 11/COP9 SIGNALOSOME COMPLEX SUBUNIT 2"/>
    <property type="match status" value="1"/>
</dbReference>
<protein>
    <submittedName>
        <fullName evidence="5">26S proteasome non ATPase regulatory subunit</fullName>
    </submittedName>
</protein>
<dbReference type="InterPro" id="IPR050871">
    <property type="entry name" value="26S_Proteasome/COP9_Components"/>
</dbReference>
<reference evidence="5" key="1">
    <citation type="journal article" date="2013" name="Nature">
        <title>The genomes of four tapeworm species reveal adaptations to parasitism.</title>
        <authorList>
            <person name="Tsai I.J."/>
            <person name="Zarowiecki M."/>
            <person name="Holroyd N."/>
            <person name="Garciarrubio A."/>
            <person name="Sanchez-Flores A."/>
            <person name="Brooks K.L."/>
            <person name="Tracey A."/>
            <person name="Bobes R.J."/>
            <person name="Fragoso G."/>
            <person name="Sciutto E."/>
            <person name="Aslett M."/>
            <person name="Beasley H."/>
            <person name="Bennett H.M."/>
            <person name="Cai J."/>
            <person name="Camicia F."/>
            <person name="Clark R."/>
            <person name="Cucher M."/>
            <person name="De Silva N."/>
            <person name="Day T.A."/>
            <person name="Deplazes P."/>
            <person name="Estrada K."/>
            <person name="Fernandez C."/>
            <person name="Holland P.W."/>
            <person name="Hou J."/>
            <person name="Hu S."/>
            <person name="Huckvale T."/>
            <person name="Hung S.S."/>
            <person name="Kamenetzky L."/>
            <person name="Keane J.A."/>
            <person name="Kiss F."/>
            <person name="Koziol U."/>
            <person name="Lambert O."/>
            <person name="Liu K."/>
            <person name="Luo X."/>
            <person name="Luo Y."/>
            <person name="Macchiaroli N."/>
            <person name="Nichol S."/>
            <person name="Paps J."/>
            <person name="Parkinson J."/>
            <person name="Pouchkina-Stantcheva N."/>
            <person name="Riddiford N."/>
            <person name="Rosenzvit M."/>
            <person name="Salinas G."/>
            <person name="Wasmuth J.D."/>
            <person name="Zamanian M."/>
            <person name="Zheng Y."/>
            <person name="Cai X."/>
            <person name="Soberon X."/>
            <person name="Olson P.D."/>
            <person name="Laclette J.P."/>
            <person name="Brehm K."/>
            <person name="Berriman M."/>
            <person name="Garciarrubio A."/>
            <person name="Bobes R.J."/>
            <person name="Fragoso G."/>
            <person name="Sanchez-Flores A."/>
            <person name="Estrada K."/>
            <person name="Cevallos M.A."/>
            <person name="Morett E."/>
            <person name="Gonzalez V."/>
            <person name="Portillo T."/>
            <person name="Ochoa-Leyva A."/>
            <person name="Jose M.V."/>
            <person name="Sciutto E."/>
            <person name="Landa A."/>
            <person name="Jimenez L."/>
            <person name="Valdes V."/>
            <person name="Carrero J.C."/>
            <person name="Larralde C."/>
            <person name="Morales-Montor J."/>
            <person name="Limon-Lason J."/>
            <person name="Soberon X."/>
            <person name="Laclette J.P."/>
        </authorList>
    </citation>
    <scope>NUCLEOTIDE SEQUENCE [LARGE SCALE GENOMIC DNA]</scope>
</reference>
<dbReference type="EMBL" id="LN902842">
    <property type="protein sequence ID" value="CDS39823.1"/>
    <property type="molecule type" value="Genomic_DNA"/>
</dbReference>
<evidence type="ECO:0000256" key="3">
    <source>
        <dbReference type="ARBA" id="ARBA00062507"/>
    </source>
</evidence>
<dbReference type="STRING" id="6211.A0A068Y5K8"/>
<dbReference type="SUPFAM" id="SSF46785">
    <property type="entry name" value="Winged helix' DNA-binding domain"/>
    <property type="match status" value="1"/>
</dbReference>
<keyword evidence="2 5" id="KW-0647">Proteasome</keyword>
<evidence type="ECO:0000256" key="1">
    <source>
        <dbReference type="ARBA" id="ARBA00007454"/>
    </source>
</evidence>
<dbReference type="InterPro" id="IPR040773">
    <property type="entry name" value="Rpn6_N"/>
</dbReference>
<dbReference type="PROSITE" id="PS50250">
    <property type="entry name" value="PCI"/>
    <property type="match status" value="1"/>
</dbReference>
<dbReference type="InterPro" id="IPR000717">
    <property type="entry name" value="PCI_dom"/>
</dbReference>
<dbReference type="Proteomes" id="UP000017246">
    <property type="component" value="Unassembled WGS sequence"/>
</dbReference>
<reference evidence="5" key="2">
    <citation type="submission" date="2015-11" db="EMBL/GenBank/DDBJ databases">
        <authorList>
            <person name="Zhang Y."/>
            <person name="Guo Z."/>
        </authorList>
    </citation>
    <scope>NUCLEOTIDE SEQUENCE</scope>
</reference>
<dbReference type="InterPro" id="IPR036390">
    <property type="entry name" value="WH_DNA-bd_sf"/>
</dbReference>
<proteinExistence type="inferred from homology"/>
<dbReference type="SMART" id="SM00088">
    <property type="entry name" value="PINT"/>
    <property type="match status" value="1"/>
</dbReference>
<evidence type="ECO:0000259" key="4">
    <source>
        <dbReference type="PROSITE" id="PS50250"/>
    </source>
</evidence>
<dbReference type="AlphaFoldDB" id="A0A068Y5K8"/>
<sequence length="419" mass="47157">MTSAVLSRMPHNPFASTNANIEQCLCIAQKQVADDDDEGIKQKETAIINLGNIYAKQKKAKELADLILLTRPFLQQISKAKAGRLVRTLVDLFLDLEAGTGREIDLIKECIEWAGNERRTFLKQALEARLMGLYADNERYEDSLQLGSTLLRELKKLDDKILLVEVQLMESQVYYRVGNLQKSRAALTSSRTTANSIYCPPRLQAALDLLSGILHAADERDFKTAYSYFYEAFESYDSIGSSKAVDALKYMCLAKIMVNCPEEVPIILSSKLTAGYNQKPIEAMRDVAKAARDRSLGAFLNLREEYKNELLGDPVISQHLNTFYDTLLGQNLTKLIEPYSRVQIAHIAKLINLPLENIEKKLSQMILDKQLNGILDQGTGMLVLRDEPYDGRDYKVALDIVHTLSTSLDLLFQKAKKLA</sequence>
<dbReference type="Pfam" id="PF01399">
    <property type="entry name" value="PCI"/>
    <property type="match status" value="1"/>
</dbReference>
<dbReference type="SMART" id="SM00753">
    <property type="entry name" value="PAM"/>
    <property type="match status" value="1"/>
</dbReference>
<comment type="similarity">
    <text evidence="1">Belongs to the proteasome subunit S9 family.</text>
</comment>
<gene>
    <name evidence="5" type="ORF">EmuJ_000736900</name>
</gene>
<keyword evidence="6" id="KW-1185">Reference proteome</keyword>
<evidence type="ECO:0000256" key="2">
    <source>
        <dbReference type="ARBA" id="ARBA00022942"/>
    </source>
</evidence>
<organism evidence="5 6">
    <name type="scientific">Echinococcus multilocularis</name>
    <name type="common">Fox tapeworm</name>
    <dbReference type="NCBI Taxonomy" id="6211"/>
    <lineage>
        <taxon>Eukaryota</taxon>
        <taxon>Metazoa</taxon>
        <taxon>Spiralia</taxon>
        <taxon>Lophotrochozoa</taxon>
        <taxon>Platyhelminthes</taxon>
        <taxon>Cestoda</taxon>
        <taxon>Eucestoda</taxon>
        <taxon>Cyclophyllidea</taxon>
        <taxon>Taeniidae</taxon>
        <taxon>Echinococcus</taxon>
    </lineage>
</organism>
<accession>A0A068Y5K8</accession>
<feature type="domain" description="PCI" evidence="4">
    <location>
        <begin position="221"/>
        <end position="389"/>
    </location>
</feature>
<dbReference type="GO" id="GO:0000502">
    <property type="term" value="C:proteasome complex"/>
    <property type="evidence" value="ECO:0007669"/>
    <property type="project" value="UniProtKB-KW"/>
</dbReference>
<dbReference type="Pfam" id="PF18055">
    <property type="entry name" value="RPN6_N"/>
    <property type="match status" value="1"/>
</dbReference>
<dbReference type="Gene3D" id="1.25.40.570">
    <property type="match status" value="1"/>
</dbReference>